<dbReference type="InterPro" id="IPR050239">
    <property type="entry name" value="Sigma-70_RNA_pol_init_factors"/>
</dbReference>
<dbReference type="EMBL" id="UINC01063029">
    <property type="protein sequence ID" value="SVB90210.1"/>
    <property type="molecule type" value="Genomic_DNA"/>
</dbReference>
<evidence type="ECO:0000256" key="2">
    <source>
        <dbReference type="ARBA" id="ARBA00023082"/>
    </source>
</evidence>
<accession>A0A382HSG8</accession>
<dbReference type="GO" id="GO:0016987">
    <property type="term" value="F:sigma factor activity"/>
    <property type="evidence" value="ECO:0007669"/>
    <property type="project" value="UniProtKB-KW"/>
</dbReference>
<evidence type="ECO:0000256" key="4">
    <source>
        <dbReference type="ARBA" id="ARBA00023163"/>
    </source>
</evidence>
<dbReference type="InterPro" id="IPR013325">
    <property type="entry name" value="RNA_pol_sigma_r2"/>
</dbReference>
<dbReference type="InterPro" id="IPR000943">
    <property type="entry name" value="RNA_pol_sigma70"/>
</dbReference>
<dbReference type="InterPro" id="IPR007624">
    <property type="entry name" value="RNA_pol_sigma70_r3"/>
</dbReference>
<dbReference type="SUPFAM" id="SSF88946">
    <property type="entry name" value="Sigma2 domain of RNA polymerase sigma factors"/>
    <property type="match status" value="1"/>
</dbReference>
<keyword evidence="4" id="KW-0804">Transcription</keyword>
<dbReference type="PANTHER" id="PTHR30603:SF47">
    <property type="entry name" value="RNA POLYMERASE SIGMA FACTOR SIGD, CHLOROPLASTIC"/>
    <property type="match status" value="1"/>
</dbReference>
<sequence>VNYESWTDEDVSLQTYFNEIASSQPLSREKEAELAERIAAGDDRAREELAEANLLFVVTVAKQYRNRGLSFSELISAGNLGLMTAVDRFDATRGYKFISYAVWWIRQAIQQALAEDSRTVRLPLNRLNLLRKIARTAQQLGNANEGEPHDEEIADALELSITEVRDTVLSGRRAVSLDRAVFDEDEDTTLLKRLADSDQESPDDCITRSSSQKQLENVLESLDIREHEIIQLYFGLDGAEPMTLEQIGDRLGLTRERIRQLKERAFGKLRHPSRYQELRALED</sequence>
<evidence type="ECO:0000259" key="5">
    <source>
        <dbReference type="PROSITE" id="PS00715"/>
    </source>
</evidence>
<gene>
    <name evidence="6" type="ORF">METZ01_LOCUS243064</name>
</gene>
<dbReference type="GO" id="GO:0006352">
    <property type="term" value="P:DNA-templated transcription initiation"/>
    <property type="evidence" value="ECO:0007669"/>
    <property type="project" value="InterPro"/>
</dbReference>
<proteinExistence type="predicted"/>
<dbReference type="PRINTS" id="PR00046">
    <property type="entry name" value="SIGMA70FCT"/>
</dbReference>
<dbReference type="Pfam" id="PF00140">
    <property type="entry name" value="Sigma70_r1_2"/>
    <property type="match status" value="1"/>
</dbReference>
<dbReference type="NCBIfam" id="TIGR02937">
    <property type="entry name" value="sigma70-ECF"/>
    <property type="match status" value="1"/>
</dbReference>
<dbReference type="InterPro" id="IPR014284">
    <property type="entry name" value="RNA_pol_sigma-70_dom"/>
</dbReference>
<dbReference type="InterPro" id="IPR036388">
    <property type="entry name" value="WH-like_DNA-bd_sf"/>
</dbReference>
<keyword evidence="3" id="KW-0238">DNA-binding</keyword>
<dbReference type="Pfam" id="PF04542">
    <property type="entry name" value="Sigma70_r2"/>
    <property type="match status" value="1"/>
</dbReference>
<dbReference type="AlphaFoldDB" id="A0A382HSG8"/>
<reference evidence="6" key="1">
    <citation type="submission" date="2018-05" db="EMBL/GenBank/DDBJ databases">
        <authorList>
            <person name="Lanie J.A."/>
            <person name="Ng W.-L."/>
            <person name="Kazmierczak K.M."/>
            <person name="Andrzejewski T.M."/>
            <person name="Davidsen T.M."/>
            <person name="Wayne K.J."/>
            <person name="Tettelin H."/>
            <person name="Glass J.I."/>
            <person name="Rusch D."/>
            <person name="Podicherti R."/>
            <person name="Tsui H.-C.T."/>
            <person name="Winkler M.E."/>
        </authorList>
    </citation>
    <scope>NUCLEOTIDE SEQUENCE</scope>
</reference>
<protein>
    <recommendedName>
        <fullName evidence="5">RNA polymerase sigma-70 domain-containing protein</fullName>
    </recommendedName>
</protein>
<dbReference type="Gene3D" id="1.10.10.10">
    <property type="entry name" value="Winged helix-like DNA-binding domain superfamily/Winged helix DNA-binding domain"/>
    <property type="match status" value="2"/>
</dbReference>
<organism evidence="6">
    <name type="scientific">marine metagenome</name>
    <dbReference type="NCBI Taxonomy" id="408172"/>
    <lineage>
        <taxon>unclassified sequences</taxon>
        <taxon>metagenomes</taxon>
        <taxon>ecological metagenomes</taxon>
    </lineage>
</organism>
<evidence type="ECO:0000256" key="3">
    <source>
        <dbReference type="ARBA" id="ARBA00023125"/>
    </source>
</evidence>
<keyword evidence="2" id="KW-0731">Sigma factor</keyword>
<dbReference type="SUPFAM" id="SSF88659">
    <property type="entry name" value="Sigma3 and sigma4 domains of RNA polymerase sigma factors"/>
    <property type="match status" value="2"/>
</dbReference>
<dbReference type="InterPro" id="IPR007630">
    <property type="entry name" value="RNA_pol_sigma70_r4"/>
</dbReference>
<dbReference type="PIRSF" id="PIRSF000770">
    <property type="entry name" value="RNA_pol_sigma-SigE/K"/>
    <property type="match status" value="1"/>
</dbReference>
<dbReference type="InterPro" id="IPR009042">
    <property type="entry name" value="RNA_pol_sigma70_r1_2"/>
</dbReference>
<dbReference type="PANTHER" id="PTHR30603">
    <property type="entry name" value="RNA POLYMERASE SIGMA FACTOR RPO"/>
    <property type="match status" value="1"/>
</dbReference>
<evidence type="ECO:0000313" key="6">
    <source>
        <dbReference type="EMBL" id="SVB90210.1"/>
    </source>
</evidence>
<feature type="domain" description="RNA polymerase sigma-70" evidence="5">
    <location>
        <begin position="73"/>
        <end position="86"/>
    </location>
</feature>
<dbReference type="PROSITE" id="PS00715">
    <property type="entry name" value="SIGMA70_1"/>
    <property type="match status" value="1"/>
</dbReference>
<name>A0A382HSG8_9ZZZZ</name>
<dbReference type="InterPro" id="IPR013324">
    <property type="entry name" value="RNA_pol_sigma_r3/r4-like"/>
</dbReference>
<dbReference type="CDD" id="cd06171">
    <property type="entry name" value="Sigma70_r4"/>
    <property type="match status" value="1"/>
</dbReference>
<feature type="non-terminal residue" evidence="6">
    <location>
        <position position="1"/>
    </location>
</feature>
<keyword evidence="1" id="KW-0805">Transcription regulation</keyword>
<dbReference type="Pfam" id="PF04545">
    <property type="entry name" value="Sigma70_r4"/>
    <property type="match status" value="1"/>
</dbReference>
<dbReference type="InterPro" id="IPR007627">
    <property type="entry name" value="RNA_pol_sigma70_r2"/>
</dbReference>
<evidence type="ECO:0000256" key="1">
    <source>
        <dbReference type="ARBA" id="ARBA00023015"/>
    </source>
</evidence>
<dbReference type="Pfam" id="PF04539">
    <property type="entry name" value="Sigma70_r3"/>
    <property type="match status" value="1"/>
</dbReference>
<dbReference type="Gene3D" id="1.10.601.10">
    <property type="entry name" value="RNA Polymerase Primary Sigma Factor"/>
    <property type="match status" value="1"/>
</dbReference>
<dbReference type="GO" id="GO:0003677">
    <property type="term" value="F:DNA binding"/>
    <property type="evidence" value="ECO:0007669"/>
    <property type="project" value="UniProtKB-KW"/>
</dbReference>